<evidence type="ECO:0000256" key="1">
    <source>
        <dbReference type="ARBA" id="ARBA00008769"/>
    </source>
</evidence>
<dbReference type="GO" id="GO:0008643">
    <property type="term" value="P:carbohydrate transport"/>
    <property type="evidence" value="ECO:0007669"/>
    <property type="project" value="InterPro"/>
</dbReference>
<organism evidence="3 4">
    <name type="scientific">Cedecea lapagei</name>
    <dbReference type="NCBI Taxonomy" id="158823"/>
    <lineage>
        <taxon>Bacteria</taxon>
        <taxon>Pseudomonadati</taxon>
        <taxon>Pseudomonadota</taxon>
        <taxon>Gammaproteobacteria</taxon>
        <taxon>Enterobacterales</taxon>
        <taxon>Enterobacteriaceae</taxon>
        <taxon>Cedecea</taxon>
    </lineage>
</organism>
<reference evidence="3 4" key="1">
    <citation type="submission" date="2018-12" db="EMBL/GenBank/DDBJ databases">
        <authorList>
            <consortium name="Pathogen Informatics"/>
        </authorList>
    </citation>
    <scope>NUCLEOTIDE SEQUENCE [LARGE SCALE GENOMIC DNA]</scope>
    <source>
        <strain evidence="3 4">NCTC11466</strain>
    </source>
</reference>
<keyword evidence="2" id="KW-0732">Signal</keyword>
<dbReference type="PANTHER" id="PTHR37944">
    <property type="entry name" value="PORIN B"/>
    <property type="match status" value="1"/>
</dbReference>
<keyword evidence="4" id="KW-1185">Reference proteome</keyword>
<dbReference type="PANTHER" id="PTHR37944:SF1">
    <property type="entry name" value="PORIN B"/>
    <property type="match status" value="1"/>
</dbReference>
<accession>A0A3S4JBC2</accession>
<gene>
    <name evidence="3" type="primary">oprB</name>
    <name evidence="3" type="ORF">NCTC11466_01999</name>
</gene>
<comment type="similarity">
    <text evidence="1 2">Belongs to the OprB family.</text>
</comment>
<proteinExistence type="inferred from homology"/>
<dbReference type="Pfam" id="PF04966">
    <property type="entry name" value="OprB"/>
    <property type="match status" value="1"/>
</dbReference>
<evidence type="ECO:0000256" key="2">
    <source>
        <dbReference type="RuleBase" id="RU363072"/>
    </source>
</evidence>
<dbReference type="GO" id="GO:0015288">
    <property type="term" value="F:porin activity"/>
    <property type="evidence" value="ECO:0007669"/>
    <property type="project" value="InterPro"/>
</dbReference>
<dbReference type="GO" id="GO:0016020">
    <property type="term" value="C:membrane"/>
    <property type="evidence" value="ECO:0007669"/>
    <property type="project" value="InterPro"/>
</dbReference>
<dbReference type="InterPro" id="IPR038673">
    <property type="entry name" value="OprB_sf"/>
</dbReference>
<evidence type="ECO:0000313" key="4">
    <source>
        <dbReference type="Proteomes" id="UP000274122"/>
    </source>
</evidence>
<dbReference type="AlphaFoldDB" id="A0A3S4JBC2"/>
<dbReference type="InterPro" id="IPR007049">
    <property type="entry name" value="Carb-sel_porin_OprB"/>
</dbReference>
<dbReference type="InterPro" id="IPR052932">
    <property type="entry name" value="OprB_Porin"/>
</dbReference>
<dbReference type="EMBL" id="LR134201">
    <property type="protein sequence ID" value="VEB97146.1"/>
    <property type="molecule type" value="Genomic_DNA"/>
</dbReference>
<name>A0A3S4JBC2_9ENTR</name>
<sequence length="447" mass="49898">MKISKAVVKGSAKTFVPGILFFALLPSLGHAADAFSPDSEYMFGDWGGYRTDLKNQGVDFQVGYTAESAANLAGGYDKSTSMRYSDQWAFGVNLNLEKLLNWDDTEFQFTVTNRDGQDISGQKVSDPRTGMLSSTQEVYGRGQTWRLTQLWMRKGFFDHALDIKAGRVTVGEDFDNFDSKFQNLAFGSGQAGNWRGDHWYNWPVSQWGGRVRLNFTPEIFMQVGWYNQNENNYAAGDGFRMDFHPTVGNMVPVELGWQPKLGPDNLQGNYRIGGYYSSANDSVYSSWRNGGYTDTAHAYGGYILAQQQLTSQGGDPTRGLKLTLQGVMNDHKTAKIDNYQSVSLTWKGAFDARPDDEIGIGIARIHVNSSYSNQQRAENNFNGVNDYNSATYLPIQDGSEYDYEIYYNVQATKWLQIRPNLQYVAAPGAVSKVDDAFIGGISANVNF</sequence>
<dbReference type="RefSeq" id="WP_164716814.1">
    <property type="nucleotide sequence ID" value="NZ_LR134201.1"/>
</dbReference>
<dbReference type="Proteomes" id="UP000274122">
    <property type="component" value="Chromosome"/>
</dbReference>
<dbReference type="Gene3D" id="2.40.160.180">
    <property type="entry name" value="Carbohydrate-selective porin OprB"/>
    <property type="match status" value="1"/>
</dbReference>
<evidence type="ECO:0000313" key="3">
    <source>
        <dbReference type="EMBL" id="VEB97146.1"/>
    </source>
</evidence>
<dbReference type="KEGG" id="clap:NCTC11466_01999"/>
<protein>
    <submittedName>
        <fullName evidence="3">Outer membrane protein D1</fullName>
    </submittedName>
</protein>
<feature type="chain" id="PRO_5018382721" evidence="2">
    <location>
        <begin position="32"/>
        <end position="447"/>
    </location>
</feature>
<feature type="signal peptide" evidence="2">
    <location>
        <begin position="1"/>
        <end position="31"/>
    </location>
</feature>